<dbReference type="RefSeq" id="WP_272209353.1">
    <property type="nucleotide sequence ID" value="NZ_JAQOMV010000005.1"/>
</dbReference>
<dbReference type="NCBIfam" id="TIGR00857">
    <property type="entry name" value="pyrC_multi"/>
    <property type="match status" value="1"/>
</dbReference>
<dbReference type="GO" id="GO:0044205">
    <property type="term" value="P:'de novo' UMP biosynthetic process"/>
    <property type="evidence" value="ECO:0007669"/>
    <property type="project" value="UniProtKB-UniRule"/>
</dbReference>
<keyword evidence="5 7" id="KW-0862">Zinc</keyword>
<dbReference type="Proteomes" id="UP001220670">
    <property type="component" value="Unassembled WGS sequence"/>
</dbReference>
<name>A0AAJ1MBW3_LIMMU</name>
<evidence type="ECO:0000256" key="5">
    <source>
        <dbReference type="ARBA" id="ARBA00022833"/>
    </source>
</evidence>
<evidence type="ECO:0000256" key="2">
    <source>
        <dbReference type="ARBA" id="ARBA00010286"/>
    </source>
</evidence>
<comment type="caution">
    <text evidence="10">The sequence shown here is derived from an EMBL/GenBank/DDBJ whole genome shotgun (WGS) entry which is preliminary data.</text>
</comment>
<dbReference type="AlphaFoldDB" id="A0AAJ1MBW3"/>
<comment type="catalytic activity">
    <reaction evidence="7">
        <text>(S)-dihydroorotate + H2O = N-carbamoyl-L-aspartate + H(+)</text>
        <dbReference type="Rhea" id="RHEA:24296"/>
        <dbReference type="ChEBI" id="CHEBI:15377"/>
        <dbReference type="ChEBI" id="CHEBI:15378"/>
        <dbReference type="ChEBI" id="CHEBI:30864"/>
        <dbReference type="ChEBI" id="CHEBI:32814"/>
        <dbReference type="EC" id="3.5.2.3"/>
    </reaction>
</comment>
<comment type="pathway">
    <text evidence="7">Pyrimidine metabolism; UMP biosynthesis via de novo pathway; (S)-dihydroorotate from bicarbonate: step 3/3.</text>
</comment>
<dbReference type="GO" id="GO:0008270">
    <property type="term" value="F:zinc ion binding"/>
    <property type="evidence" value="ECO:0007669"/>
    <property type="project" value="UniProtKB-UniRule"/>
</dbReference>
<proteinExistence type="inferred from homology"/>
<feature type="domain" description="Dihydroorotase catalytic" evidence="9">
    <location>
        <begin position="48"/>
        <end position="236"/>
    </location>
</feature>
<sequence length="426" mass="45827">MTTKLIKGGTVFVNGQLVKTDVRIADDKIQAIGKDLPAADETIDATNKLVAPGLVDVHVHFREPGQTYKETIEAGSKAAAHGGFTTVGAMPNVDPVPDTPERMQAQTSLNQKEGVVHIFQYGAITHGRTSEELVDFHALKQAGAYAFSNDGSGVQTAGTMYQAMEGIAKEDMILAAHVEDDSLLFGGIMTAGKRAEELGLPGAPSVSESAQVARDLVLANATGVHYHICHISTKESIAMVRFAKSQGVNVTCEASPHHLLLADQDIPANNSYYKMNPPLRHEDDRQALIEGLLDGTVDMIATDHAPHSKDEKPKDDMRGAANGITGSETAFPMMYTKFVKGGLCTLEQLLNWMSTKPADIFGLKEAGHLEPGKPADIAIFDLDTQRTLNEADYLSKGVNNPFTGQKVYGTADLTLVDGEVVYQRKN</sequence>
<feature type="active site" evidence="7">
    <location>
        <position position="303"/>
    </location>
</feature>
<evidence type="ECO:0000256" key="3">
    <source>
        <dbReference type="ARBA" id="ARBA00022723"/>
    </source>
</evidence>
<keyword evidence="4 7" id="KW-0378">Hydrolase</keyword>
<evidence type="ECO:0000256" key="7">
    <source>
        <dbReference type="HAMAP-Rule" id="MF_00220"/>
    </source>
</evidence>
<protein>
    <recommendedName>
        <fullName evidence="7">Dihydroorotase</fullName>
        <shortName evidence="7">DHOase</shortName>
        <ecNumber evidence="7">3.5.2.3</ecNumber>
    </recommendedName>
</protein>
<dbReference type="InterPro" id="IPR032466">
    <property type="entry name" value="Metal_Hydrolase"/>
</dbReference>
<keyword evidence="6 7" id="KW-0665">Pyrimidine biosynthesis</keyword>
<feature type="binding site" evidence="7">
    <location>
        <position position="58"/>
    </location>
    <ligand>
        <name>Zn(2+)</name>
        <dbReference type="ChEBI" id="CHEBI:29105"/>
        <label>1</label>
    </ligand>
</feature>
<dbReference type="EMBL" id="JAQONE010000025">
    <property type="protein sequence ID" value="MDC2830459.1"/>
    <property type="molecule type" value="Genomic_DNA"/>
</dbReference>
<evidence type="ECO:0000256" key="4">
    <source>
        <dbReference type="ARBA" id="ARBA00022801"/>
    </source>
</evidence>
<comment type="cofactor">
    <cofactor evidence="7">
        <name>Zn(2+)</name>
        <dbReference type="ChEBI" id="CHEBI:29105"/>
    </cofactor>
    <text evidence="7">Binds 2 Zn(2+) ions per subunit.</text>
</comment>
<feature type="binding site" evidence="7">
    <location>
        <position position="92"/>
    </location>
    <ligand>
        <name>substrate</name>
    </ligand>
</feature>
<dbReference type="InterPro" id="IPR011059">
    <property type="entry name" value="Metal-dep_hydrolase_composite"/>
</dbReference>
<keyword evidence="3 7" id="KW-0479">Metal-binding</keyword>
<dbReference type="PANTHER" id="PTHR43668:SF2">
    <property type="entry name" value="ALLANTOINASE"/>
    <property type="match status" value="1"/>
</dbReference>
<dbReference type="EC" id="3.5.2.3" evidence="7"/>
<feature type="binding site" evidence="7">
    <location>
        <position position="150"/>
    </location>
    <ligand>
        <name>Zn(2+)</name>
        <dbReference type="ChEBI" id="CHEBI:29105"/>
        <label>1</label>
    </ligand>
</feature>
<dbReference type="InterPro" id="IPR013108">
    <property type="entry name" value="Amidohydro_3"/>
</dbReference>
<dbReference type="GO" id="GO:0005737">
    <property type="term" value="C:cytoplasm"/>
    <property type="evidence" value="ECO:0007669"/>
    <property type="project" value="TreeGrafter"/>
</dbReference>
<dbReference type="GO" id="GO:0006145">
    <property type="term" value="P:purine nucleobase catabolic process"/>
    <property type="evidence" value="ECO:0007669"/>
    <property type="project" value="TreeGrafter"/>
</dbReference>
<feature type="binding site" evidence="7">
    <location>
        <begin position="60"/>
        <end position="62"/>
    </location>
    <ligand>
        <name>substrate</name>
    </ligand>
</feature>
<feature type="binding site" evidence="7">
    <location>
        <position position="276"/>
    </location>
    <ligand>
        <name>substrate</name>
    </ligand>
</feature>
<feature type="binding site" evidence="7">
    <location>
        <position position="307"/>
    </location>
    <ligand>
        <name>substrate</name>
    </ligand>
</feature>
<dbReference type="InterPro" id="IPR024403">
    <property type="entry name" value="DHOase_cat"/>
</dbReference>
<dbReference type="Gene3D" id="3.20.20.140">
    <property type="entry name" value="Metal-dependent hydrolases"/>
    <property type="match status" value="1"/>
</dbReference>
<dbReference type="GO" id="GO:0004038">
    <property type="term" value="F:allantoinase activity"/>
    <property type="evidence" value="ECO:0007669"/>
    <property type="project" value="TreeGrafter"/>
</dbReference>
<feature type="binding site" evidence="7">
    <location>
        <position position="230"/>
    </location>
    <ligand>
        <name>Zn(2+)</name>
        <dbReference type="ChEBI" id="CHEBI:29105"/>
        <label>2</label>
    </ligand>
</feature>
<comment type="similarity">
    <text evidence="2 7">Belongs to the metallo-dependent hydrolases superfamily. DHOase family. Class I DHOase subfamily.</text>
</comment>
<dbReference type="PROSITE" id="PS00483">
    <property type="entry name" value="DIHYDROOROTASE_2"/>
    <property type="match status" value="1"/>
</dbReference>
<dbReference type="Pfam" id="PF12890">
    <property type="entry name" value="DHOase"/>
    <property type="match status" value="1"/>
</dbReference>
<dbReference type="PROSITE" id="PS00482">
    <property type="entry name" value="DIHYDROOROTASE_1"/>
    <property type="match status" value="1"/>
</dbReference>
<dbReference type="InterPro" id="IPR004722">
    <property type="entry name" value="DHOase"/>
</dbReference>
<dbReference type="Pfam" id="PF07969">
    <property type="entry name" value="Amidohydro_3"/>
    <property type="match status" value="1"/>
</dbReference>
<feature type="domain" description="Amidohydrolase 3" evidence="8">
    <location>
        <begin position="343"/>
        <end position="422"/>
    </location>
</feature>
<reference evidence="10" key="1">
    <citation type="submission" date="2023-01" db="EMBL/GenBank/DDBJ databases">
        <title>Genome analysis of 13 Lactobacillus isolated from gut of wild boar.</title>
        <authorList>
            <person name="Papp P."/>
            <person name="Libisch B."/>
            <person name="Nagy T."/>
            <person name="Olasz F."/>
        </authorList>
    </citation>
    <scope>NUCLEOTIDE SEQUENCE</scope>
    <source>
        <strain evidence="10">F146</strain>
    </source>
</reference>
<dbReference type="InterPro" id="IPR002195">
    <property type="entry name" value="Dihydroorotase_CS"/>
</dbReference>
<evidence type="ECO:0000313" key="11">
    <source>
        <dbReference type="Proteomes" id="UP001220670"/>
    </source>
</evidence>
<dbReference type="GO" id="GO:0004151">
    <property type="term" value="F:dihydroorotase activity"/>
    <property type="evidence" value="ECO:0007669"/>
    <property type="project" value="UniProtKB-UniRule"/>
</dbReference>
<feature type="binding site" evidence="7">
    <location>
        <position position="60"/>
    </location>
    <ligand>
        <name>Zn(2+)</name>
        <dbReference type="ChEBI" id="CHEBI:29105"/>
        <label>1</label>
    </ligand>
</feature>
<dbReference type="CDD" id="cd01317">
    <property type="entry name" value="DHOase_IIa"/>
    <property type="match status" value="1"/>
</dbReference>
<evidence type="ECO:0000259" key="9">
    <source>
        <dbReference type="Pfam" id="PF12890"/>
    </source>
</evidence>
<dbReference type="InterPro" id="IPR050138">
    <property type="entry name" value="DHOase/Allantoinase_Hydrolase"/>
</dbReference>
<dbReference type="NCBIfam" id="NF006837">
    <property type="entry name" value="PRK09357.1-2"/>
    <property type="match status" value="1"/>
</dbReference>
<organism evidence="10 11">
    <name type="scientific">Limosilactobacillus mucosae</name>
    <name type="common">Lactobacillus mucosae</name>
    <dbReference type="NCBI Taxonomy" id="97478"/>
    <lineage>
        <taxon>Bacteria</taxon>
        <taxon>Bacillati</taxon>
        <taxon>Bacillota</taxon>
        <taxon>Bacilli</taxon>
        <taxon>Lactobacillales</taxon>
        <taxon>Lactobacillaceae</taxon>
        <taxon>Limosilactobacillus</taxon>
    </lineage>
</organism>
<gene>
    <name evidence="7" type="primary">pyrC</name>
    <name evidence="10" type="ORF">PO250_09160</name>
</gene>
<dbReference type="PANTHER" id="PTHR43668">
    <property type="entry name" value="ALLANTOINASE"/>
    <property type="match status" value="1"/>
</dbReference>
<evidence type="ECO:0000259" key="8">
    <source>
        <dbReference type="Pfam" id="PF07969"/>
    </source>
</evidence>
<feature type="binding site" evidence="7">
    <location>
        <position position="150"/>
    </location>
    <ligand>
        <name>Zn(2+)</name>
        <dbReference type="ChEBI" id="CHEBI:29105"/>
        <label>2</label>
    </ligand>
</feature>
<evidence type="ECO:0000256" key="1">
    <source>
        <dbReference type="ARBA" id="ARBA00002368"/>
    </source>
</evidence>
<evidence type="ECO:0000313" key="10">
    <source>
        <dbReference type="EMBL" id="MDC2830459.1"/>
    </source>
</evidence>
<comment type="caution">
    <text evidence="7">Lacks conserved residue(s) required for the propagation of feature annotation.</text>
</comment>
<evidence type="ECO:0000256" key="6">
    <source>
        <dbReference type="ARBA" id="ARBA00022975"/>
    </source>
</evidence>
<accession>A0AAJ1MBW3</accession>
<feature type="binding site" evidence="7">
    <location>
        <position position="303"/>
    </location>
    <ligand>
        <name>Zn(2+)</name>
        <dbReference type="ChEBI" id="CHEBI:29105"/>
        <label>1</label>
    </ligand>
</feature>
<dbReference type="SUPFAM" id="SSF51338">
    <property type="entry name" value="Composite domain of metallo-dependent hydrolases"/>
    <property type="match status" value="1"/>
</dbReference>
<dbReference type="HAMAP" id="MF_00220_B">
    <property type="entry name" value="PyrC_classI_B"/>
    <property type="match status" value="1"/>
</dbReference>
<feature type="binding site" evidence="7">
    <location>
        <position position="177"/>
    </location>
    <ligand>
        <name>Zn(2+)</name>
        <dbReference type="ChEBI" id="CHEBI:29105"/>
        <label>2</label>
    </ligand>
</feature>
<comment type="function">
    <text evidence="1 7">Catalyzes the reversible cyclization of carbamoyl aspartate to dihydroorotate.</text>
</comment>
<dbReference type="SUPFAM" id="SSF51556">
    <property type="entry name" value="Metallo-dependent hydrolases"/>
    <property type="match status" value="1"/>
</dbReference>